<dbReference type="CDD" id="cd16104">
    <property type="entry name" value="Ubl_USP14_like"/>
    <property type="match status" value="1"/>
</dbReference>
<dbReference type="SMART" id="SM00213">
    <property type="entry name" value="UBQ"/>
    <property type="match status" value="1"/>
</dbReference>
<name>A0A178FNQ2_TRIVO</name>
<keyword evidence="11" id="KW-1185">Reference proteome</keyword>
<dbReference type="InterPro" id="IPR006683">
    <property type="entry name" value="Thioestr_dom"/>
</dbReference>
<reference evidence="10 11" key="1">
    <citation type="submission" date="2016-05" db="EMBL/GenBank/DDBJ databases">
        <title>Genome sequencing of Trichophyton violaceum CMCC(F)T3l isolated from hair.</title>
        <authorList>
            <person name="Zhan P."/>
            <person name="Tao Y."/>
            <person name="Liu W."/>
        </authorList>
    </citation>
    <scope>NUCLEOTIDE SEQUENCE [LARGE SCALE GENOMIC DNA]</scope>
    <source>
        <strain evidence="11">CMCC(F)T3l</strain>
    </source>
</reference>
<feature type="domain" description="USP" evidence="9">
    <location>
        <begin position="111"/>
        <end position="557"/>
    </location>
</feature>
<dbReference type="PROSITE" id="PS50053">
    <property type="entry name" value="UBIQUITIN_2"/>
    <property type="match status" value="1"/>
</dbReference>
<dbReference type="GO" id="GO:0061136">
    <property type="term" value="P:regulation of proteasomal protein catabolic process"/>
    <property type="evidence" value="ECO:0007669"/>
    <property type="project" value="TreeGrafter"/>
</dbReference>
<dbReference type="InterPro" id="IPR044635">
    <property type="entry name" value="UBP14-like"/>
</dbReference>
<feature type="region of interest" description="Disordered" evidence="7">
    <location>
        <begin position="381"/>
        <end position="437"/>
    </location>
</feature>
<evidence type="ECO:0000256" key="1">
    <source>
        <dbReference type="ARBA" id="ARBA00000707"/>
    </source>
</evidence>
<dbReference type="CDD" id="cd02657">
    <property type="entry name" value="Peptidase_C19A"/>
    <property type="match status" value="1"/>
</dbReference>
<dbReference type="PROSITE" id="PS50235">
    <property type="entry name" value="USP_3"/>
    <property type="match status" value="1"/>
</dbReference>
<dbReference type="Gene3D" id="3.10.129.10">
    <property type="entry name" value="Hotdog Thioesterase"/>
    <property type="match status" value="1"/>
</dbReference>
<evidence type="ECO:0000259" key="9">
    <source>
        <dbReference type="PROSITE" id="PS50235"/>
    </source>
</evidence>
<dbReference type="CDD" id="cd03443">
    <property type="entry name" value="PaaI_thioesterase"/>
    <property type="match status" value="1"/>
</dbReference>
<dbReference type="InterPro" id="IPR028889">
    <property type="entry name" value="USP"/>
</dbReference>
<dbReference type="InterPro" id="IPR029069">
    <property type="entry name" value="HotDog_dom_sf"/>
</dbReference>
<dbReference type="InterPro" id="IPR000626">
    <property type="entry name" value="Ubiquitin-like_dom"/>
</dbReference>
<evidence type="ECO:0000259" key="8">
    <source>
        <dbReference type="PROSITE" id="PS50053"/>
    </source>
</evidence>
<comment type="similarity">
    <text evidence="6">Belongs to the peptidase C19 family.</text>
</comment>
<keyword evidence="3 6" id="KW-0833">Ubl conjugation pathway</keyword>
<dbReference type="InterPro" id="IPR029071">
    <property type="entry name" value="Ubiquitin-like_domsf"/>
</dbReference>
<dbReference type="InterPro" id="IPR038765">
    <property type="entry name" value="Papain-like_cys_pep_sf"/>
</dbReference>
<dbReference type="EMBL" id="LHPN01000002">
    <property type="protein sequence ID" value="OAL73718.1"/>
    <property type="molecule type" value="Genomic_DNA"/>
</dbReference>
<dbReference type="Pfam" id="PF00443">
    <property type="entry name" value="UCH"/>
    <property type="match status" value="1"/>
</dbReference>
<feature type="compositionally biased region" description="Basic and acidic residues" evidence="7">
    <location>
        <begin position="398"/>
        <end position="437"/>
    </location>
</feature>
<accession>A0A178FNQ2</accession>
<dbReference type="Pfam" id="PF03061">
    <property type="entry name" value="4HBT"/>
    <property type="match status" value="1"/>
</dbReference>
<dbReference type="SUPFAM" id="SSF54236">
    <property type="entry name" value="Ubiquitin-like"/>
    <property type="match status" value="1"/>
</dbReference>
<evidence type="ECO:0000256" key="6">
    <source>
        <dbReference type="RuleBase" id="RU366025"/>
    </source>
</evidence>
<protein>
    <recommendedName>
        <fullName evidence="6">Ubiquitin carboxyl-terminal hydrolase</fullName>
        <ecNumber evidence="6">3.4.19.12</ecNumber>
    </recommendedName>
</protein>
<keyword evidence="5 6" id="KW-0788">Thiol protease</keyword>
<dbReference type="InterPro" id="IPR018200">
    <property type="entry name" value="USP_CS"/>
</dbReference>
<evidence type="ECO:0000256" key="2">
    <source>
        <dbReference type="ARBA" id="ARBA00022670"/>
    </source>
</evidence>
<dbReference type="SUPFAM" id="SSF54637">
    <property type="entry name" value="Thioesterase/thiol ester dehydrase-isomerase"/>
    <property type="match status" value="1"/>
</dbReference>
<dbReference type="PANTHER" id="PTHR43982:SF1">
    <property type="entry name" value="UBIQUITIN CARBOXYL-TERMINAL HYDROLASE 14"/>
    <property type="match status" value="1"/>
</dbReference>
<gene>
    <name evidence="10" type="ORF">A7D00_1746</name>
</gene>
<keyword evidence="4 6" id="KW-0378">Hydrolase</keyword>
<dbReference type="SUPFAM" id="SSF54001">
    <property type="entry name" value="Cysteine proteinases"/>
    <property type="match status" value="1"/>
</dbReference>
<dbReference type="PANTHER" id="PTHR43982">
    <property type="entry name" value="UBIQUITIN CARBOXYL-TERMINAL HYDROLASE"/>
    <property type="match status" value="1"/>
</dbReference>
<dbReference type="InterPro" id="IPR001394">
    <property type="entry name" value="Peptidase_C19_UCH"/>
</dbReference>
<dbReference type="Gene3D" id="3.10.20.90">
    <property type="entry name" value="Phosphatidylinositol 3-kinase Catalytic Subunit, Chain A, domain 1"/>
    <property type="match status" value="1"/>
</dbReference>
<dbReference type="GO" id="GO:0004843">
    <property type="term" value="F:cysteine-type deubiquitinase activity"/>
    <property type="evidence" value="ECO:0007669"/>
    <property type="project" value="UniProtKB-UniRule"/>
</dbReference>
<sequence length="820" mass="92911">MDPISVVVKHQGKRYEVELDPSSNGETFKFQLYSLTGVEPERQKILVKGGQLKDDTLLSSLNAKAGQTFMMMGTPANGESNLALRKPKEAIKFLEDMTEAEVAKADGATPAGLSNLGNTCYLNSTLQTLRLIPELQEELQKYKSTGQNSSSPFNSGWPDLTASLRDLYKLMSQTQRGFPPIRFLDSLRTVFPQFAQQSRDGNGYAQQDAEEAWSQIISQLRQHLMIKDASDGKDSKAVSFVDKYMSGTINSVLECDEQAAKEGGEMAVESSDVFFKLNCHIDKEINHLHDGIMASLEEKIEKHSPTLDRDAIYTKKTRISRLPKYLTVHFVRFFWKRESQKKAKIMRKVTFPQEIDVVDFCTDELKKQLIPVRDKVREIRKDEQDMERARKRQKIAHKREQEEKEEDRASEPLQKKKMAESATDKSRDKPEDKDAAPEVFKSDAEYEAEKAATLLQAKQELFSLINEDLAKDESTNKCGLYELRGVITHQGASADSGHYTAYVKKQGKVVDGKRREEDGNWWWFNDEKVSEVPAEKIETLSGGGESHSALILLYKAIDLPTADILNELIHHGLQSGVQAYSRRLNPILPLRQISKYQSRRLTTVTVPPPGPNKSPRRLRILLSILLFGYLEPASPEDIEITTSLNSRFDQLEIVKRLREDPDYTEWEPYGNFTEEEKKARLTSGCLRGSRGLSCQHVFYNSKENILKSVLYLGNGLDGWPTVVHGGTIATILDENMGRLAIENLPERTGVTANLNISYKARLGRDQYIIIEAKYDRLLSSERKAVVEAVIKDHKGKVYSEAKALFVYPKTLKLRTLGEKF</sequence>
<dbReference type="GO" id="GO:0070628">
    <property type="term" value="F:proteasome binding"/>
    <property type="evidence" value="ECO:0007669"/>
    <property type="project" value="TreeGrafter"/>
</dbReference>
<dbReference type="Proteomes" id="UP000243519">
    <property type="component" value="Unassembled WGS sequence"/>
</dbReference>
<feature type="domain" description="Ubiquitin-like" evidence="8">
    <location>
        <begin position="4"/>
        <end position="78"/>
    </location>
</feature>
<dbReference type="Pfam" id="PF00240">
    <property type="entry name" value="ubiquitin"/>
    <property type="match status" value="1"/>
</dbReference>
<dbReference type="OrthoDB" id="333239at2759"/>
<dbReference type="EC" id="3.4.19.12" evidence="6"/>
<evidence type="ECO:0000256" key="4">
    <source>
        <dbReference type="ARBA" id="ARBA00022801"/>
    </source>
</evidence>
<comment type="caution">
    <text evidence="10">The sequence shown here is derived from an EMBL/GenBank/DDBJ whole genome shotgun (WGS) entry which is preliminary data.</text>
</comment>
<evidence type="ECO:0000256" key="7">
    <source>
        <dbReference type="SAM" id="MobiDB-lite"/>
    </source>
</evidence>
<evidence type="ECO:0000313" key="11">
    <source>
        <dbReference type="Proteomes" id="UP000243519"/>
    </source>
</evidence>
<comment type="catalytic activity">
    <reaction evidence="1 6">
        <text>Thiol-dependent hydrolysis of ester, thioester, amide, peptide and isopeptide bonds formed by the C-terminal Gly of ubiquitin (a 76-residue protein attached to proteins as an intracellular targeting signal).</text>
        <dbReference type="EC" id="3.4.19.12"/>
    </reaction>
</comment>
<dbReference type="PROSITE" id="PS00972">
    <property type="entry name" value="USP_1"/>
    <property type="match status" value="1"/>
</dbReference>
<dbReference type="GO" id="GO:0043161">
    <property type="term" value="P:proteasome-mediated ubiquitin-dependent protein catabolic process"/>
    <property type="evidence" value="ECO:0007669"/>
    <property type="project" value="InterPro"/>
</dbReference>
<keyword evidence="2 6" id="KW-0645">Protease</keyword>
<dbReference type="Gene3D" id="3.90.70.10">
    <property type="entry name" value="Cysteine proteinases"/>
    <property type="match status" value="1"/>
</dbReference>
<dbReference type="AlphaFoldDB" id="A0A178FNQ2"/>
<dbReference type="GO" id="GO:0016579">
    <property type="term" value="P:protein deubiquitination"/>
    <property type="evidence" value="ECO:0007669"/>
    <property type="project" value="InterPro"/>
</dbReference>
<evidence type="ECO:0000313" key="10">
    <source>
        <dbReference type="EMBL" id="OAL73718.1"/>
    </source>
</evidence>
<dbReference type="PROSITE" id="PS00973">
    <property type="entry name" value="USP_2"/>
    <property type="match status" value="1"/>
</dbReference>
<organism evidence="10 11">
    <name type="scientific">Trichophyton violaceum</name>
    <dbReference type="NCBI Taxonomy" id="34388"/>
    <lineage>
        <taxon>Eukaryota</taxon>
        <taxon>Fungi</taxon>
        <taxon>Dikarya</taxon>
        <taxon>Ascomycota</taxon>
        <taxon>Pezizomycotina</taxon>
        <taxon>Eurotiomycetes</taxon>
        <taxon>Eurotiomycetidae</taxon>
        <taxon>Onygenales</taxon>
        <taxon>Arthrodermataceae</taxon>
        <taxon>Trichophyton</taxon>
    </lineage>
</organism>
<proteinExistence type="inferred from homology"/>
<evidence type="ECO:0000256" key="3">
    <source>
        <dbReference type="ARBA" id="ARBA00022786"/>
    </source>
</evidence>
<evidence type="ECO:0000256" key="5">
    <source>
        <dbReference type="ARBA" id="ARBA00022807"/>
    </source>
</evidence>